<feature type="domain" description="Rhodanese" evidence="4">
    <location>
        <begin position="71"/>
        <end position="173"/>
    </location>
</feature>
<evidence type="ECO:0000313" key="5">
    <source>
        <dbReference type="EMBL" id="GAO49297.1"/>
    </source>
</evidence>
<dbReference type="AlphaFoldDB" id="A0A0E9NHD6"/>
<keyword evidence="6" id="KW-1185">Reference proteome</keyword>
<keyword evidence="1" id="KW-0808">Transferase</keyword>
<comment type="caution">
    <text evidence="5">The sequence shown here is derived from an EMBL/GenBank/DDBJ whole genome shotgun (WGS) entry which is preliminary data.</text>
</comment>
<dbReference type="SUPFAM" id="SSF52821">
    <property type="entry name" value="Rhodanese/Cell cycle control phosphatase"/>
    <property type="match status" value="2"/>
</dbReference>
<evidence type="ECO:0000256" key="3">
    <source>
        <dbReference type="SAM" id="MobiDB-lite"/>
    </source>
</evidence>
<dbReference type="InterPro" id="IPR045078">
    <property type="entry name" value="TST/MPST-like"/>
</dbReference>
<dbReference type="PROSITE" id="PS50206">
    <property type="entry name" value="RHODANESE_3"/>
    <property type="match status" value="2"/>
</dbReference>
<dbReference type="CDD" id="cd01448">
    <property type="entry name" value="TST_Repeat_1"/>
    <property type="match status" value="1"/>
</dbReference>
<feature type="domain" description="Rhodanese" evidence="4">
    <location>
        <begin position="206"/>
        <end position="326"/>
    </location>
</feature>
<dbReference type="CDD" id="cd01449">
    <property type="entry name" value="TST_Repeat_2"/>
    <property type="match status" value="1"/>
</dbReference>
<protein>
    <recommendedName>
        <fullName evidence="4">Rhodanese domain-containing protein</fullName>
    </recommendedName>
</protein>
<reference evidence="5 6" key="1">
    <citation type="journal article" date="2011" name="J. Gen. Appl. Microbiol.">
        <title>Draft genome sequencing of the enigmatic yeast Saitoella complicata.</title>
        <authorList>
            <person name="Nishida H."/>
            <person name="Hamamoto M."/>
            <person name="Sugiyama J."/>
        </authorList>
    </citation>
    <scope>NUCLEOTIDE SEQUENCE [LARGE SCALE GENOMIC DNA]</scope>
    <source>
        <strain evidence="5 6">NRRL Y-17804</strain>
    </source>
</reference>
<gene>
    <name evidence="5" type="ORF">G7K_3448-t1</name>
</gene>
<sequence>MESEVGNTDRRVPTGSSHSLHGSDQMNRLIRTMSTSTSTSRTPLLISPKSLLSTPPTSYKALDCTWHMPSPTPRSPRPEYTQAHLPNARFFDLDGVCDTSSPYPHMLPTPSAWSKAMGELGIGRDDWVVCYDTYGVFSAARVVWMCKVFGHTRVSLLEGGLAGWKEARGEVVSGEEKVESVEYGPCEIDDKLVKSFEEVRENAQKQDGRAKVLDARAKGRFTGEAPEPRPGLSSGHIPHSISLPFQSLLTTPSSYTTYKPASDLKETLEGLGVKEGDDVIMSCGTGVTASVLWLGQNIAFGSDGTKGAVYDGSWTEWAQRASADEGLIVKGDA</sequence>
<reference evidence="5 6" key="2">
    <citation type="journal article" date="2014" name="J. Gen. Appl. Microbiol.">
        <title>The early diverging ascomycetous budding yeast Saitoella complicata has three histone deacetylases belonging to the Clr6, Hos2, and Rpd3 lineages.</title>
        <authorList>
            <person name="Nishida H."/>
            <person name="Matsumoto T."/>
            <person name="Kondo S."/>
            <person name="Hamamoto M."/>
            <person name="Yoshikawa H."/>
        </authorList>
    </citation>
    <scope>NUCLEOTIDE SEQUENCE [LARGE SCALE GENOMIC DNA]</scope>
    <source>
        <strain evidence="5 6">NRRL Y-17804</strain>
    </source>
</reference>
<proteinExistence type="predicted"/>
<evidence type="ECO:0000259" key="4">
    <source>
        <dbReference type="PROSITE" id="PS50206"/>
    </source>
</evidence>
<dbReference type="EMBL" id="BACD03000021">
    <property type="protein sequence ID" value="GAO49297.1"/>
    <property type="molecule type" value="Genomic_DNA"/>
</dbReference>
<dbReference type="SMART" id="SM00450">
    <property type="entry name" value="RHOD"/>
    <property type="match status" value="2"/>
</dbReference>
<dbReference type="FunFam" id="3.40.250.10:FF:000001">
    <property type="entry name" value="Sulfurtransferase"/>
    <property type="match status" value="1"/>
</dbReference>
<keyword evidence="2" id="KW-0677">Repeat</keyword>
<feature type="region of interest" description="Disordered" evidence="3">
    <location>
        <begin position="1"/>
        <end position="26"/>
    </location>
</feature>
<accession>A0A0E9NHD6</accession>
<organism evidence="5 6">
    <name type="scientific">Saitoella complicata (strain BCRC 22490 / CBS 7301 / JCM 7358 / NBRC 10748 / NRRL Y-17804)</name>
    <dbReference type="NCBI Taxonomy" id="698492"/>
    <lineage>
        <taxon>Eukaryota</taxon>
        <taxon>Fungi</taxon>
        <taxon>Dikarya</taxon>
        <taxon>Ascomycota</taxon>
        <taxon>Taphrinomycotina</taxon>
        <taxon>Taphrinomycotina incertae sedis</taxon>
        <taxon>Saitoella</taxon>
    </lineage>
</organism>
<dbReference type="InterPro" id="IPR001763">
    <property type="entry name" value="Rhodanese-like_dom"/>
</dbReference>
<dbReference type="GO" id="GO:0005739">
    <property type="term" value="C:mitochondrion"/>
    <property type="evidence" value="ECO:0007669"/>
    <property type="project" value="TreeGrafter"/>
</dbReference>
<evidence type="ECO:0000256" key="1">
    <source>
        <dbReference type="ARBA" id="ARBA00022679"/>
    </source>
</evidence>
<dbReference type="Proteomes" id="UP000033140">
    <property type="component" value="Unassembled WGS sequence"/>
</dbReference>
<dbReference type="InterPro" id="IPR036873">
    <property type="entry name" value="Rhodanese-like_dom_sf"/>
</dbReference>
<evidence type="ECO:0000313" key="6">
    <source>
        <dbReference type="Proteomes" id="UP000033140"/>
    </source>
</evidence>
<dbReference type="Gene3D" id="3.40.250.10">
    <property type="entry name" value="Rhodanese-like domain"/>
    <property type="match status" value="2"/>
</dbReference>
<dbReference type="STRING" id="698492.A0A0E9NHD6"/>
<reference evidence="5 6" key="3">
    <citation type="journal article" date="2015" name="Genome Announc.">
        <title>Draft Genome Sequence of the Archiascomycetous Yeast Saitoella complicata.</title>
        <authorList>
            <person name="Yamauchi K."/>
            <person name="Kondo S."/>
            <person name="Hamamoto M."/>
            <person name="Takahashi Y."/>
            <person name="Ogura Y."/>
            <person name="Hayashi T."/>
            <person name="Nishida H."/>
        </authorList>
    </citation>
    <scope>NUCLEOTIDE SEQUENCE [LARGE SCALE GENOMIC DNA]</scope>
    <source>
        <strain evidence="5 6">NRRL Y-17804</strain>
    </source>
</reference>
<feature type="compositionally biased region" description="Polar residues" evidence="3">
    <location>
        <begin position="14"/>
        <end position="26"/>
    </location>
</feature>
<dbReference type="GO" id="GO:0004792">
    <property type="term" value="F:thiosulfate-cyanide sulfurtransferase activity"/>
    <property type="evidence" value="ECO:0007669"/>
    <property type="project" value="TreeGrafter"/>
</dbReference>
<dbReference type="PANTHER" id="PTHR11364">
    <property type="entry name" value="THIOSULFATE SULFERTANSFERASE"/>
    <property type="match status" value="1"/>
</dbReference>
<name>A0A0E9NHD6_SAICN</name>
<dbReference type="OMA" id="NNNWFAS"/>
<dbReference type="PANTHER" id="PTHR11364:SF27">
    <property type="entry name" value="SULFURTRANSFERASE"/>
    <property type="match status" value="1"/>
</dbReference>
<evidence type="ECO:0000256" key="2">
    <source>
        <dbReference type="ARBA" id="ARBA00022737"/>
    </source>
</evidence>
<dbReference type="Pfam" id="PF00581">
    <property type="entry name" value="Rhodanese"/>
    <property type="match status" value="2"/>
</dbReference>